<dbReference type="InterPro" id="IPR040181">
    <property type="entry name" value="PKHG5/7"/>
</dbReference>
<protein>
    <recommendedName>
        <fullName evidence="3">PH domain-containing protein</fullName>
    </recommendedName>
</protein>
<gene>
    <name evidence="1" type="ORF">HPB48_009806</name>
</gene>
<evidence type="ECO:0000313" key="1">
    <source>
        <dbReference type="EMBL" id="KAH9381786.1"/>
    </source>
</evidence>
<dbReference type="SUPFAM" id="SSF50729">
    <property type="entry name" value="PH domain-like"/>
    <property type="match status" value="1"/>
</dbReference>
<dbReference type="Proteomes" id="UP000821853">
    <property type="component" value="Chromosome 9"/>
</dbReference>
<accession>A0A9J6H232</accession>
<comment type="caution">
    <text evidence="1">The sequence shown here is derived from an EMBL/GenBank/DDBJ whole genome shotgun (WGS) entry which is preliminary data.</text>
</comment>
<reference evidence="1 2" key="1">
    <citation type="journal article" date="2020" name="Cell">
        <title>Large-Scale Comparative Analyses of Tick Genomes Elucidate Their Genetic Diversity and Vector Capacities.</title>
        <authorList>
            <consortium name="Tick Genome and Microbiome Consortium (TIGMIC)"/>
            <person name="Jia N."/>
            <person name="Wang J."/>
            <person name="Shi W."/>
            <person name="Du L."/>
            <person name="Sun Y."/>
            <person name="Zhan W."/>
            <person name="Jiang J.F."/>
            <person name="Wang Q."/>
            <person name="Zhang B."/>
            <person name="Ji P."/>
            <person name="Bell-Sakyi L."/>
            <person name="Cui X.M."/>
            <person name="Yuan T.T."/>
            <person name="Jiang B.G."/>
            <person name="Yang W.F."/>
            <person name="Lam T.T."/>
            <person name="Chang Q.C."/>
            <person name="Ding S.J."/>
            <person name="Wang X.J."/>
            <person name="Zhu J.G."/>
            <person name="Ruan X.D."/>
            <person name="Zhao L."/>
            <person name="Wei J.T."/>
            <person name="Ye R.Z."/>
            <person name="Que T.C."/>
            <person name="Du C.H."/>
            <person name="Zhou Y.H."/>
            <person name="Cheng J.X."/>
            <person name="Dai P.F."/>
            <person name="Guo W.B."/>
            <person name="Han X.H."/>
            <person name="Huang E.J."/>
            <person name="Li L.F."/>
            <person name="Wei W."/>
            <person name="Gao Y.C."/>
            <person name="Liu J.Z."/>
            <person name="Shao H.Z."/>
            <person name="Wang X."/>
            <person name="Wang C.C."/>
            <person name="Yang T.C."/>
            <person name="Huo Q.B."/>
            <person name="Li W."/>
            <person name="Chen H.Y."/>
            <person name="Chen S.E."/>
            <person name="Zhou L.G."/>
            <person name="Ni X.B."/>
            <person name="Tian J.H."/>
            <person name="Sheng Y."/>
            <person name="Liu T."/>
            <person name="Pan Y.S."/>
            <person name="Xia L.Y."/>
            <person name="Li J."/>
            <person name="Zhao F."/>
            <person name="Cao W.C."/>
        </authorList>
    </citation>
    <scope>NUCLEOTIDE SEQUENCE [LARGE SCALE GENOMIC DNA]</scope>
    <source>
        <strain evidence="1">HaeL-2018</strain>
    </source>
</reference>
<sequence length="117" mass="13413">MNLQEKENPQKKINTIQDGSKYVVFKQPLSLDRICIHDVNAQESGAQGLKNVFVFVCLNRFQQITTVHTLQASNESTKLTWLTKLRDTVDRWKRTLQNTVFRNQRIAAASNNSAPPK</sequence>
<organism evidence="1 2">
    <name type="scientific">Haemaphysalis longicornis</name>
    <name type="common">Bush tick</name>
    <dbReference type="NCBI Taxonomy" id="44386"/>
    <lineage>
        <taxon>Eukaryota</taxon>
        <taxon>Metazoa</taxon>
        <taxon>Ecdysozoa</taxon>
        <taxon>Arthropoda</taxon>
        <taxon>Chelicerata</taxon>
        <taxon>Arachnida</taxon>
        <taxon>Acari</taxon>
        <taxon>Parasitiformes</taxon>
        <taxon>Ixodida</taxon>
        <taxon>Ixodoidea</taxon>
        <taxon>Ixodidae</taxon>
        <taxon>Haemaphysalinae</taxon>
        <taxon>Haemaphysalis</taxon>
    </lineage>
</organism>
<dbReference type="EMBL" id="JABSTR010000011">
    <property type="protein sequence ID" value="KAH9381786.1"/>
    <property type="molecule type" value="Genomic_DNA"/>
</dbReference>
<proteinExistence type="predicted"/>
<dbReference type="AlphaFoldDB" id="A0A9J6H232"/>
<keyword evidence="2" id="KW-1185">Reference proteome</keyword>
<dbReference type="OrthoDB" id="5585231at2759"/>
<dbReference type="GO" id="GO:0007266">
    <property type="term" value="P:Rho protein signal transduction"/>
    <property type="evidence" value="ECO:0007669"/>
    <property type="project" value="TreeGrafter"/>
</dbReference>
<dbReference type="PANTHER" id="PTHR13217">
    <property type="entry name" value="PLECKSTRIN HOMOLOGY DOMAIN-CONTAINING FAMILY G MEMBER 7"/>
    <property type="match status" value="1"/>
</dbReference>
<dbReference type="Gene3D" id="2.30.29.30">
    <property type="entry name" value="Pleckstrin-homology domain (PH domain)/Phosphotyrosine-binding domain (PTB)"/>
    <property type="match status" value="1"/>
</dbReference>
<evidence type="ECO:0000313" key="2">
    <source>
        <dbReference type="Proteomes" id="UP000821853"/>
    </source>
</evidence>
<dbReference type="InterPro" id="IPR011993">
    <property type="entry name" value="PH-like_dom_sf"/>
</dbReference>
<name>A0A9J6H232_HAELO</name>
<evidence type="ECO:0008006" key="3">
    <source>
        <dbReference type="Google" id="ProtNLM"/>
    </source>
</evidence>
<dbReference type="PANTHER" id="PTHR13217:SF6">
    <property type="entry name" value="PLECKSTRIN HOMOLOGY DOMAIN-CONTAINING FAMILY G MEMBER 7"/>
    <property type="match status" value="1"/>
</dbReference>
<dbReference type="VEuPathDB" id="VectorBase:HLOH_045470"/>
<dbReference type="OMA" id="SAHEPGY"/>